<feature type="compositionally biased region" description="Pro residues" evidence="4">
    <location>
        <begin position="217"/>
        <end position="228"/>
    </location>
</feature>
<dbReference type="Proteomes" id="UP000694400">
    <property type="component" value="Chromosome 15"/>
</dbReference>
<dbReference type="InterPro" id="IPR027417">
    <property type="entry name" value="P-loop_NTPase"/>
</dbReference>
<reference evidence="6" key="2">
    <citation type="submission" date="2025-08" db="UniProtKB">
        <authorList>
            <consortium name="Ensembl"/>
        </authorList>
    </citation>
    <scope>IDENTIFICATION</scope>
</reference>
<accession>A0A8B9TYD3</accession>
<feature type="region of interest" description="Disordered" evidence="4">
    <location>
        <begin position="1"/>
        <end position="26"/>
    </location>
</feature>
<dbReference type="SUPFAM" id="SSF52540">
    <property type="entry name" value="P-loop containing nucleoside triphosphate hydrolases"/>
    <property type="match status" value="1"/>
</dbReference>
<dbReference type="GO" id="GO:0005525">
    <property type="term" value="F:GTP binding"/>
    <property type="evidence" value="ECO:0007669"/>
    <property type="project" value="UniProtKB-KW"/>
</dbReference>
<protein>
    <recommendedName>
        <fullName evidence="5">Septin-type G domain-containing protein</fullName>
    </recommendedName>
</protein>
<keyword evidence="1 3" id="KW-0547">Nucleotide-binding</keyword>
<keyword evidence="2 3" id="KW-0342">GTP-binding</keyword>
<dbReference type="InterPro" id="IPR016491">
    <property type="entry name" value="Septin"/>
</dbReference>
<reference evidence="6" key="3">
    <citation type="submission" date="2025-09" db="UniProtKB">
        <authorList>
            <consortium name="Ensembl"/>
        </authorList>
    </citation>
    <scope>IDENTIFICATION</scope>
</reference>
<feature type="compositionally biased region" description="Pro residues" evidence="4">
    <location>
        <begin position="162"/>
        <end position="174"/>
    </location>
</feature>
<sequence>MPWGRLQRSGFPSGPGSQTALWHPAGVSDELRAQPWLCPRRVPSGAPLTPPLSHPALKKSFEAEDTEDVDEVPGSPAASPLPSGAVESHRLLQPSPAPRMGSGPSPSPSHSPLLRSRLSASLAANRGPSGSGIARVASFQTRPGPGSDGESLRSSSSSLESPAPPRPPGAPPATSPGLKKVPSHGSVFPAEPERPLHVATGHGSLPALDLHIAEEPGVPPPASRPPLPWGARSPISQPRACCPSSPSSSSSPTEVVPGPPRTQLRVCLSASPRLARPPPRGPGDATLAAPVATDPGEGLSMLPAPQAAPFKLVSQPQTVQVSSQPTFLGGLVLMSGTPAAPRDGTGTGPLVGDSSSASSVGPQGPSEAADGCCTPGTPEHGSSLEPQESSMEAPAVLEELPPGAAPGKGAHELFGYVGIEAVLDQMRVKTMKTGFEFNIMVVGQSGLGKSTMVNTLFKSKVSRKASQPGQEERIPKTVQLQSVTHVIEEKGVKMKLTVTDTPGFGDQINNENCWDPIIKYINEQYERYLREEILITRKRKIPDTRFMRRLSKIVNVVPVIAKADTLTLEERAEFKQRIQQDLKAHAISVYPQEDFDEDPDDRLLNNVIREKIPFAVVGADQEHQVNGRRVLGRKTKWGIIEGKGSQGGPGCQQGCLRGQQHPWVHPCLLSLWRGAVPEVRWPPAHPGGPHSPLCLALQWRTRRTASSPCCGTCSFGELGNGAGGAQRPCWSTPGGRLGGLGHPQPRGRCV</sequence>
<evidence type="ECO:0000259" key="5">
    <source>
        <dbReference type="PROSITE" id="PS51719"/>
    </source>
</evidence>
<dbReference type="PROSITE" id="PS51719">
    <property type="entry name" value="G_SEPTIN"/>
    <property type="match status" value="1"/>
</dbReference>
<evidence type="ECO:0000313" key="6">
    <source>
        <dbReference type="Ensembl" id="ENSAPLP00020027206.1"/>
    </source>
</evidence>
<feature type="region of interest" description="Disordered" evidence="4">
    <location>
        <begin position="38"/>
        <end position="295"/>
    </location>
</feature>
<feature type="compositionally biased region" description="Low complexity" evidence="4">
    <location>
        <begin position="243"/>
        <end position="252"/>
    </location>
</feature>
<reference evidence="6" key="1">
    <citation type="submission" date="2019-08" db="EMBL/GenBank/DDBJ databases">
        <title>Three high-quality genomes provides insights into domestication of ducks.</title>
        <authorList>
            <person name="Hou Z.C."/>
            <person name="Zhu F."/>
            <person name="Yin Z.T."/>
            <person name="Zhang F."/>
        </authorList>
    </citation>
    <scope>NUCLEOTIDE SEQUENCE [LARGE SCALE GENOMIC DNA]</scope>
</reference>
<evidence type="ECO:0000256" key="1">
    <source>
        <dbReference type="ARBA" id="ARBA00022741"/>
    </source>
</evidence>
<dbReference type="AlphaFoldDB" id="A0A8B9TYD3"/>
<dbReference type="Ensembl" id="ENSAPLT00020029293.1">
    <property type="protein sequence ID" value="ENSAPLP00020027206.1"/>
    <property type="gene ID" value="ENSAPLG00020018471.1"/>
</dbReference>
<comment type="similarity">
    <text evidence="3">Belongs to the TRAFAC class TrmE-Era-EngA-EngB-Septin-like GTPase superfamily. Septin GTPase family.</text>
</comment>
<dbReference type="PANTHER" id="PTHR18884">
    <property type="entry name" value="SEPTIN"/>
    <property type="match status" value="1"/>
</dbReference>
<evidence type="ECO:0000256" key="2">
    <source>
        <dbReference type="ARBA" id="ARBA00023134"/>
    </source>
</evidence>
<dbReference type="CDD" id="cd01850">
    <property type="entry name" value="CDC_Septin"/>
    <property type="match status" value="1"/>
</dbReference>
<organism evidence="6 7">
    <name type="scientific">Anas platyrhynchos</name>
    <name type="common">Mallard</name>
    <name type="synonym">Anas boschas</name>
    <dbReference type="NCBI Taxonomy" id="8839"/>
    <lineage>
        <taxon>Eukaryota</taxon>
        <taxon>Metazoa</taxon>
        <taxon>Chordata</taxon>
        <taxon>Craniata</taxon>
        <taxon>Vertebrata</taxon>
        <taxon>Euteleostomi</taxon>
        <taxon>Archelosauria</taxon>
        <taxon>Archosauria</taxon>
        <taxon>Dinosauria</taxon>
        <taxon>Saurischia</taxon>
        <taxon>Theropoda</taxon>
        <taxon>Coelurosauria</taxon>
        <taxon>Aves</taxon>
        <taxon>Neognathae</taxon>
        <taxon>Galloanserae</taxon>
        <taxon>Anseriformes</taxon>
        <taxon>Anatidae</taxon>
        <taxon>Anatinae</taxon>
        <taxon>Anas</taxon>
    </lineage>
</organism>
<feature type="compositionally biased region" description="Low complexity" evidence="4">
    <location>
        <begin position="148"/>
        <end position="161"/>
    </location>
</feature>
<feature type="compositionally biased region" description="Low complexity" evidence="4">
    <location>
        <begin position="98"/>
        <end position="127"/>
    </location>
</feature>
<evidence type="ECO:0000256" key="4">
    <source>
        <dbReference type="SAM" id="MobiDB-lite"/>
    </source>
</evidence>
<name>A0A8B9TYD3_ANAPL</name>
<dbReference type="Gene3D" id="3.40.50.300">
    <property type="entry name" value="P-loop containing nucleotide triphosphate hydrolases"/>
    <property type="match status" value="2"/>
</dbReference>
<feature type="region of interest" description="Disordered" evidence="4">
    <location>
        <begin position="338"/>
        <end position="393"/>
    </location>
</feature>
<feature type="domain" description="Septin-type G" evidence="5">
    <location>
        <begin position="433"/>
        <end position="641"/>
    </location>
</feature>
<dbReference type="InterPro" id="IPR030379">
    <property type="entry name" value="G_SEPTIN_dom"/>
</dbReference>
<feature type="compositionally biased region" description="Low complexity" evidence="4">
    <location>
        <begin position="73"/>
        <end position="85"/>
    </location>
</feature>
<evidence type="ECO:0000313" key="7">
    <source>
        <dbReference type="Proteomes" id="UP000694400"/>
    </source>
</evidence>
<evidence type="ECO:0000256" key="3">
    <source>
        <dbReference type="RuleBase" id="RU004560"/>
    </source>
</evidence>
<proteinExistence type="inferred from homology"/>
<dbReference type="Pfam" id="PF00735">
    <property type="entry name" value="Septin"/>
    <property type="match status" value="1"/>
</dbReference>